<keyword evidence="12" id="KW-0067">ATP-binding</keyword>
<keyword evidence="13" id="KW-0630">Potassium</keyword>
<evidence type="ECO:0000256" key="2">
    <source>
        <dbReference type="ARBA" id="ARBA00001958"/>
    </source>
</evidence>
<evidence type="ECO:0000256" key="11">
    <source>
        <dbReference type="ARBA" id="ARBA00022777"/>
    </source>
</evidence>
<evidence type="ECO:0000256" key="1">
    <source>
        <dbReference type="ARBA" id="ARBA00001206"/>
    </source>
</evidence>
<accession>A0A3M2R8Z7</accession>
<dbReference type="Proteomes" id="UP000265903">
    <property type="component" value="Unassembled WGS sequence"/>
</dbReference>
<dbReference type="EC" id="2.7.1.33" evidence="7"/>
<evidence type="ECO:0000256" key="4">
    <source>
        <dbReference type="ARBA" id="ARBA00004496"/>
    </source>
</evidence>
<dbReference type="AlphaFoldDB" id="A0A3M2R8Z7"/>
<dbReference type="CDD" id="cd24015">
    <property type="entry name" value="ASKHA_NBD_PanK-III"/>
    <property type="match status" value="1"/>
</dbReference>
<keyword evidence="8" id="KW-0963">Cytoplasm</keyword>
<keyword evidence="14" id="KW-0173">Coenzyme A biosynthesis</keyword>
<evidence type="ECO:0000256" key="15">
    <source>
        <dbReference type="ARBA" id="ARBA00038036"/>
    </source>
</evidence>
<evidence type="ECO:0000313" key="18">
    <source>
        <dbReference type="Proteomes" id="UP000265903"/>
    </source>
</evidence>
<dbReference type="InterPro" id="IPR004619">
    <property type="entry name" value="Type_III_PanK"/>
</dbReference>
<dbReference type="EMBL" id="QMDL01000005">
    <property type="protein sequence ID" value="RMJ01711.1"/>
    <property type="molecule type" value="Genomic_DNA"/>
</dbReference>
<proteinExistence type="inferred from homology"/>
<sequence length="148" mass="15886">MGADRWHAMVAAWERFQQGCAIIDAGSAVTVDYVGGDGTHIGGFILPGLRMMRRSLKLDAARIGFDFDDQLNTRPGNTTGECANHGLAWLTEGVVRQIHRDAAAYGIPNILVTGGDAKRFLGLGLKAEYCPGLVLDGLHHVAVQDSQL</sequence>
<dbReference type="Gene3D" id="3.30.420.40">
    <property type="match status" value="1"/>
</dbReference>
<dbReference type="UniPathway" id="UPA00241">
    <property type="reaction ID" value="UER00352"/>
</dbReference>
<reference evidence="17 18" key="1">
    <citation type="submission" date="2018-08" db="EMBL/GenBank/DDBJ databases">
        <title>Whole Genome Sequence of the Moderate Halophilic Marine Bacterium Marinobacter litoralis Sw-45.</title>
        <authorList>
            <person name="Musa H."/>
        </authorList>
    </citation>
    <scope>NUCLEOTIDE SEQUENCE [LARGE SCALE GENOMIC DNA]</scope>
    <source>
        <strain evidence="17 18">Sw-45</strain>
    </source>
</reference>
<comment type="subcellular location">
    <subcellularLocation>
        <location evidence="4">Cytoplasm</location>
    </subcellularLocation>
</comment>
<comment type="cofactor">
    <cofactor evidence="3">
        <name>NH4(+)</name>
        <dbReference type="ChEBI" id="CHEBI:28938"/>
    </cofactor>
</comment>
<dbReference type="PANTHER" id="PTHR34265:SF1">
    <property type="entry name" value="TYPE III PANTOTHENATE KINASE"/>
    <property type="match status" value="1"/>
</dbReference>
<gene>
    <name evidence="17" type="primary">coaX</name>
    <name evidence="17" type="ORF">DOQ08_02985</name>
</gene>
<comment type="similarity">
    <text evidence="15">Belongs to the type III pantothenate kinase family.</text>
</comment>
<keyword evidence="11 17" id="KW-0418">Kinase</keyword>
<dbReference type="GO" id="GO:0015937">
    <property type="term" value="P:coenzyme A biosynthetic process"/>
    <property type="evidence" value="ECO:0007669"/>
    <property type="project" value="UniProtKB-UniPathway"/>
</dbReference>
<protein>
    <recommendedName>
        <fullName evidence="16">Type III pantothenate kinase</fullName>
        <ecNumber evidence="7">2.7.1.33</ecNumber>
    </recommendedName>
</protein>
<dbReference type="PANTHER" id="PTHR34265">
    <property type="entry name" value="TYPE III PANTOTHENATE KINASE"/>
    <property type="match status" value="1"/>
</dbReference>
<comment type="subunit">
    <text evidence="6">Homodimer.</text>
</comment>
<dbReference type="GO" id="GO:0005737">
    <property type="term" value="C:cytoplasm"/>
    <property type="evidence" value="ECO:0007669"/>
    <property type="project" value="UniProtKB-SubCell"/>
</dbReference>
<evidence type="ECO:0000256" key="12">
    <source>
        <dbReference type="ARBA" id="ARBA00022840"/>
    </source>
</evidence>
<organism evidence="17 18">
    <name type="scientific">Marinobacter litoralis</name>
    <dbReference type="NCBI Taxonomy" id="187981"/>
    <lineage>
        <taxon>Bacteria</taxon>
        <taxon>Pseudomonadati</taxon>
        <taxon>Pseudomonadota</taxon>
        <taxon>Gammaproteobacteria</taxon>
        <taxon>Pseudomonadales</taxon>
        <taxon>Marinobacteraceae</taxon>
        <taxon>Marinobacter</taxon>
    </lineage>
</organism>
<keyword evidence="18" id="KW-1185">Reference proteome</keyword>
<dbReference type="Pfam" id="PF03309">
    <property type="entry name" value="Pan_kinase"/>
    <property type="match status" value="1"/>
</dbReference>
<evidence type="ECO:0000256" key="14">
    <source>
        <dbReference type="ARBA" id="ARBA00022993"/>
    </source>
</evidence>
<evidence type="ECO:0000256" key="8">
    <source>
        <dbReference type="ARBA" id="ARBA00022490"/>
    </source>
</evidence>
<evidence type="ECO:0000256" key="7">
    <source>
        <dbReference type="ARBA" id="ARBA00012102"/>
    </source>
</evidence>
<evidence type="ECO:0000256" key="13">
    <source>
        <dbReference type="ARBA" id="ARBA00022958"/>
    </source>
</evidence>
<dbReference type="NCBIfam" id="TIGR00671">
    <property type="entry name" value="baf"/>
    <property type="match status" value="1"/>
</dbReference>
<evidence type="ECO:0000313" key="17">
    <source>
        <dbReference type="EMBL" id="RMJ01711.1"/>
    </source>
</evidence>
<evidence type="ECO:0000256" key="10">
    <source>
        <dbReference type="ARBA" id="ARBA00022741"/>
    </source>
</evidence>
<dbReference type="GO" id="GO:0004594">
    <property type="term" value="F:pantothenate kinase activity"/>
    <property type="evidence" value="ECO:0007669"/>
    <property type="project" value="UniProtKB-EC"/>
</dbReference>
<comment type="caution">
    <text evidence="17">The sequence shown here is derived from an EMBL/GenBank/DDBJ whole genome shotgun (WGS) entry which is preliminary data.</text>
</comment>
<dbReference type="GO" id="GO:0005524">
    <property type="term" value="F:ATP binding"/>
    <property type="evidence" value="ECO:0007669"/>
    <property type="project" value="UniProtKB-KW"/>
</dbReference>
<comment type="catalytic activity">
    <reaction evidence="1">
        <text>(R)-pantothenate + ATP = (R)-4'-phosphopantothenate + ADP + H(+)</text>
        <dbReference type="Rhea" id="RHEA:16373"/>
        <dbReference type="ChEBI" id="CHEBI:10986"/>
        <dbReference type="ChEBI" id="CHEBI:15378"/>
        <dbReference type="ChEBI" id="CHEBI:29032"/>
        <dbReference type="ChEBI" id="CHEBI:30616"/>
        <dbReference type="ChEBI" id="CHEBI:456216"/>
        <dbReference type="EC" id="2.7.1.33"/>
    </reaction>
</comment>
<evidence type="ECO:0000256" key="5">
    <source>
        <dbReference type="ARBA" id="ARBA00005225"/>
    </source>
</evidence>
<keyword evidence="10" id="KW-0547">Nucleotide-binding</keyword>
<evidence type="ECO:0000256" key="16">
    <source>
        <dbReference type="ARBA" id="ARBA00040883"/>
    </source>
</evidence>
<dbReference type="InterPro" id="IPR043129">
    <property type="entry name" value="ATPase_NBD"/>
</dbReference>
<comment type="cofactor">
    <cofactor evidence="2">
        <name>K(+)</name>
        <dbReference type="ChEBI" id="CHEBI:29103"/>
    </cofactor>
</comment>
<evidence type="ECO:0000256" key="3">
    <source>
        <dbReference type="ARBA" id="ARBA00001972"/>
    </source>
</evidence>
<evidence type="ECO:0000256" key="9">
    <source>
        <dbReference type="ARBA" id="ARBA00022679"/>
    </source>
</evidence>
<comment type="pathway">
    <text evidence="5">Cofactor biosynthesis; coenzyme A biosynthesis; CoA from (R)-pantothenate: step 1/5.</text>
</comment>
<dbReference type="SUPFAM" id="SSF53067">
    <property type="entry name" value="Actin-like ATPase domain"/>
    <property type="match status" value="1"/>
</dbReference>
<name>A0A3M2R8Z7_9GAMM</name>
<keyword evidence="9 17" id="KW-0808">Transferase</keyword>
<evidence type="ECO:0000256" key="6">
    <source>
        <dbReference type="ARBA" id="ARBA00011738"/>
    </source>
</evidence>